<dbReference type="SMART" id="SM00387">
    <property type="entry name" value="HATPase_c"/>
    <property type="match status" value="1"/>
</dbReference>
<dbReference type="InterPro" id="IPR003660">
    <property type="entry name" value="HAMP_dom"/>
</dbReference>
<feature type="domain" description="Histidine kinase" evidence="9">
    <location>
        <begin position="284"/>
        <end position="504"/>
    </location>
</feature>
<evidence type="ECO:0000256" key="2">
    <source>
        <dbReference type="ARBA" id="ARBA00004370"/>
    </source>
</evidence>
<keyword evidence="5" id="KW-0808">Transferase</keyword>
<gene>
    <name evidence="12" type="ORF">HH212_03465</name>
</gene>
<dbReference type="InterPro" id="IPR036890">
    <property type="entry name" value="HATPase_C_sf"/>
</dbReference>
<dbReference type="Pfam" id="PF00072">
    <property type="entry name" value="Response_reg"/>
    <property type="match status" value="1"/>
</dbReference>
<sequence length="660" mass="70566">MGAMASWWADRPLRTKGLIVIAFPLAVLFGALVSGYVIGRQTERAQEDVQRVLQIQHDIQEVHTLLAEAATGVRGYLLTGVDNFLDRYRVANVELPRTLARLRSRIRDPEQAERFGRLTLLSEQKRQGLAELVKLGPSTPPPQLVPILISNKALLDRLRDEIGAMLAREMLLRQQSMGFASEVHNRAMMATFVAGAAGVAGALFAVLLFSRGIVGRVQALADNARRLERGESLLPVAGAADELGRLGAGMAQASSLLAARSAEAQRAHREAESANRAKTEFLSRTSHELRTPLNAILGFAQVLEQDAHDPPTRQGAAQILGAGRHLLGLIDEMLDITRIEAGHLDLAQEAVDVHGLLREALALTLPQAQRHGIVLHGPQDRHGATAVLADRKRLLQVTLNLLSNAVKYNRPGGSVRIGAHVHPSPDGGRVRIDVTDTGPGIPARLQGRLFTPFDRLGAEQRPVEGSGLGLALSKHLADAMGGTIGVDSTPGQGSRFWIELQAADAPAGAPAAFQPLVQAPVQPPMQALVQTAAQPTGQRARTVLYIEDNSSNLALVETLMARRADLRLVSAVTGADGLRVAREEGPELVLLDLHLPDMTGEEVLARLRASGAAGQAPVVVLSADALPSTAERVRAAGADDFLSKPLNVAAFFSTLDRLLA</sequence>
<evidence type="ECO:0000256" key="3">
    <source>
        <dbReference type="ARBA" id="ARBA00012438"/>
    </source>
</evidence>
<dbReference type="InterPro" id="IPR004358">
    <property type="entry name" value="Sig_transdc_His_kin-like_C"/>
</dbReference>
<dbReference type="InterPro" id="IPR036097">
    <property type="entry name" value="HisK_dim/P_sf"/>
</dbReference>
<dbReference type="Gene3D" id="1.10.287.130">
    <property type="match status" value="1"/>
</dbReference>
<dbReference type="Pfam" id="PF02518">
    <property type="entry name" value="HATPase_c"/>
    <property type="match status" value="1"/>
</dbReference>
<evidence type="ECO:0000256" key="4">
    <source>
        <dbReference type="ARBA" id="ARBA00022553"/>
    </source>
</evidence>
<name>A0A7Z2ZWH9_9BURK</name>
<dbReference type="CDD" id="cd19410">
    <property type="entry name" value="HK9-like_sensor"/>
    <property type="match status" value="1"/>
</dbReference>
<dbReference type="SUPFAM" id="SSF47384">
    <property type="entry name" value="Homodimeric domain of signal transducing histidine kinase"/>
    <property type="match status" value="1"/>
</dbReference>
<organism evidence="12 13">
    <name type="scientific">Massilia forsythiae</name>
    <dbReference type="NCBI Taxonomy" id="2728020"/>
    <lineage>
        <taxon>Bacteria</taxon>
        <taxon>Pseudomonadati</taxon>
        <taxon>Pseudomonadota</taxon>
        <taxon>Betaproteobacteria</taxon>
        <taxon>Burkholderiales</taxon>
        <taxon>Oxalobacteraceae</taxon>
        <taxon>Telluria group</taxon>
        <taxon>Massilia</taxon>
    </lineage>
</organism>
<evidence type="ECO:0000256" key="6">
    <source>
        <dbReference type="ARBA" id="ARBA00022777"/>
    </source>
</evidence>
<evidence type="ECO:0000313" key="12">
    <source>
        <dbReference type="EMBL" id="QJE03162.1"/>
    </source>
</evidence>
<dbReference type="SMART" id="SM00448">
    <property type="entry name" value="REC"/>
    <property type="match status" value="1"/>
</dbReference>
<feature type="transmembrane region" description="Helical" evidence="8">
    <location>
        <begin position="187"/>
        <end position="209"/>
    </location>
</feature>
<keyword evidence="13" id="KW-1185">Reference proteome</keyword>
<keyword evidence="8" id="KW-1133">Transmembrane helix</keyword>
<keyword evidence="4 7" id="KW-0597">Phosphoprotein</keyword>
<dbReference type="PROSITE" id="PS50109">
    <property type="entry name" value="HIS_KIN"/>
    <property type="match status" value="1"/>
</dbReference>
<comment type="subcellular location">
    <subcellularLocation>
        <location evidence="2">Membrane</location>
    </subcellularLocation>
</comment>
<dbReference type="Pfam" id="PF00512">
    <property type="entry name" value="HisKA"/>
    <property type="match status" value="1"/>
</dbReference>
<dbReference type="PROSITE" id="PS50110">
    <property type="entry name" value="RESPONSE_REGULATORY"/>
    <property type="match status" value="1"/>
</dbReference>
<dbReference type="GO" id="GO:0009927">
    <property type="term" value="F:histidine phosphotransfer kinase activity"/>
    <property type="evidence" value="ECO:0007669"/>
    <property type="project" value="TreeGrafter"/>
</dbReference>
<comment type="catalytic activity">
    <reaction evidence="1">
        <text>ATP + protein L-histidine = ADP + protein N-phospho-L-histidine.</text>
        <dbReference type="EC" id="2.7.13.3"/>
    </reaction>
</comment>
<dbReference type="KEGG" id="mfy:HH212_03465"/>
<dbReference type="Gene3D" id="3.30.565.10">
    <property type="entry name" value="Histidine kinase-like ATPase, C-terminal domain"/>
    <property type="match status" value="1"/>
</dbReference>
<dbReference type="EC" id="2.7.13.3" evidence="3"/>
<evidence type="ECO:0000256" key="5">
    <source>
        <dbReference type="ARBA" id="ARBA00022679"/>
    </source>
</evidence>
<dbReference type="InterPro" id="IPR007891">
    <property type="entry name" value="CHASE3"/>
</dbReference>
<protein>
    <recommendedName>
        <fullName evidence="3">histidine kinase</fullName>
        <ecNumber evidence="3">2.7.13.3</ecNumber>
    </recommendedName>
</protein>
<dbReference type="PANTHER" id="PTHR43047:SF72">
    <property type="entry name" value="OSMOSENSING HISTIDINE PROTEIN KINASE SLN1"/>
    <property type="match status" value="1"/>
</dbReference>
<evidence type="ECO:0000256" key="8">
    <source>
        <dbReference type="SAM" id="Phobius"/>
    </source>
</evidence>
<feature type="domain" description="Response regulatory" evidence="10">
    <location>
        <begin position="542"/>
        <end position="659"/>
    </location>
</feature>
<dbReference type="SUPFAM" id="SSF55874">
    <property type="entry name" value="ATPase domain of HSP90 chaperone/DNA topoisomerase II/histidine kinase"/>
    <property type="match status" value="1"/>
</dbReference>
<dbReference type="InterPro" id="IPR001789">
    <property type="entry name" value="Sig_transdc_resp-reg_receiver"/>
</dbReference>
<proteinExistence type="predicted"/>
<evidence type="ECO:0000259" key="10">
    <source>
        <dbReference type="PROSITE" id="PS50110"/>
    </source>
</evidence>
<dbReference type="Gene3D" id="6.10.340.10">
    <property type="match status" value="1"/>
</dbReference>
<dbReference type="InterPro" id="IPR005467">
    <property type="entry name" value="His_kinase_dom"/>
</dbReference>
<dbReference type="PANTHER" id="PTHR43047">
    <property type="entry name" value="TWO-COMPONENT HISTIDINE PROTEIN KINASE"/>
    <property type="match status" value="1"/>
</dbReference>
<keyword evidence="8" id="KW-0472">Membrane</keyword>
<evidence type="ECO:0000259" key="9">
    <source>
        <dbReference type="PROSITE" id="PS50109"/>
    </source>
</evidence>
<dbReference type="InterPro" id="IPR011006">
    <property type="entry name" value="CheY-like_superfamily"/>
</dbReference>
<evidence type="ECO:0000256" key="1">
    <source>
        <dbReference type="ARBA" id="ARBA00000085"/>
    </source>
</evidence>
<dbReference type="Gene3D" id="3.40.50.2300">
    <property type="match status" value="1"/>
</dbReference>
<dbReference type="InterPro" id="IPR003594">
    <property type="entry name" value="HATPase_dom"/>
</dbReference>
<evidence type="ECO:0000256" key="7">
    <source>
        <dbReference type="PROSITE-ProRule" id="PRU00169"/>
    </source>
</evidence>
<dbReference type="GO" id="GO:0000155">
    <property type="term" value="F:phosphorelay sensor kinase activity"/>
    <property type="evidence" value="ECO:0007669"/>
    <property type="project" value="InterPro"/>
</dbReference>
<evidence type="ECO:0000259" key="11">
    <source>
        <dbReference type="PROSITE" id="PS50885"/>
    </source>
</evidence>
<feature type="domain" description="HAMP" evidence="11">
    <location>
        <begin position="211"/>
        <end position="262"/>
    </location>
</feature>
<feature type="modified residue" description="4-aspartylphosphate" evidence="7">
    <location>
        <position position="592"/>
    </location>
</feature>
<dbReference type="CDD" id="cd00082">
    <property type="entry name" value="HisKA"/>
    <property type="match status" value="1"/>
</dbReference>
<dbReference type="GO" id="GO:0005886">
    <property type="term" value="C:plasma membrane"/>
    <property type="evidence" value="ECO:0007669"/>
    <property type="project" value="TreeGrafter"/>
</dbReference>
<keyword evidence="8" id="KW-0812">Transmembrane</keyword>
<dbReference type="EMBL" id="CP051685">
    <property type="protein sequence ID" value="QJE03162.1"/>
    <property type="molecule type" value="Genomic_DNA"/>
</dbReference>
<dbReference type="AlphaFoldDB" id="A0A7Z2ZWH9"/>
<dbReference type="InterPro" id="IPR003661">
    <property type="entry name" value="HisK_dim/P_dom"/>
</dbReference>
<dbReference type="PRINTS" id="PR00344">
    <property type="entry name" value="BCTRLSENSOR"/>
</dbReference>
<dbReference type="PROSITE" id="PS50885">
    <property type="entry name" value="HAMP"/>
    <property type="match status" value="1"/>
</dbReference>
<dbReference type="Pfam" id="PF05227">
    <property type="entry name" value="CHASE3"/>
    <property type="match status" value="1"/>
</dbReference>
<evidence type="ECO:0000313" key="13">
    <source>
        <dbReference type="Proteomes" id="UP000502415"/>
    </source>
</evidence>
<feature type="transmembrane region" description="Helical" evidence="8">
    <location>
        <begin position="17"/>
        <end position="38"/>
    </location>
</feature>
<accession>A0A7Z2ZWH9</accession>
<dbReference type="SUPFAM" id="SSF52172">
    <property type="entry name" value="CheY-like"/>
    <property type="match status" value="1"/>
</dbReference>
<reference evidence="12 13" key="1">
    <citation type="submission" date="2020-04" db="EMBL/GenBank/DDBJ databases">
        <title>Genome sequencing of novel species.</title>
        <authorList>
            <person name="Heo J."/>
            <person name="Kim S.-J."/>
            <person name="Kim J.-S."/>
            <person name="Hong S.-B."/>
            <person name="Kwon S.-W."/>
        </authorList>
    </citation>
    <scope>NUCLEOTIDE SEQUENCE [LARGE SCALE GENOMIC DNA]</scope>
    <source>
        <strain evidence="12 13">GN2-R2</strain>
    </source>
</reference>
<dbReference type="SMART" id="SM00388">
    <property type="entry name" value="HisKA"/>
    <property type="match status" value="1"/>
</dbReference>
<keyword evidence="6" id="KW-0418">Kinase</keyword>
<dbReference type="Proteomes" id="UP000502415">
    <property type="component" value="Chromosome"/>
</dbReference>